<comment type="caution">
    <text evidence="2">The sequence shown here is derived from an EMBL/GenBank/DDBJ whole genome shotgun (WGS) entry which is preliminary data.</text>
</comment>
<organism evidence="2 3">
    <name type="scientific">Companilactobacillus nodensis DSM 19682 = JCM 14932 = NBRC 107160</name>
    <dbReference type="NCBI Taxonomy" id="1423775"/>
    <lineage>
        <taxon>Bacteria</taxon>
        <taxon>Bacillati</taxon>
        <taxon>Bacillota</taxon>
        <taxon>Bacilli</taxon>
        <taxon>Lactobacillales</taxon>
        <taxon>Lactobacillaceae</taxon>
        <taxon>Companilactobacillus</taxon>
    </lineage>
</organism>
<dbReference type="SUPFAM" id="SSF117916">
    <property type="entry name" value="Fe-S cluster assembly (FSCA) domain-like"/>
    <property type="match status" value="1"/>
</dbReference>
<dbReference type="PATRIC" id="fig|1423775.4.peg.961"/>
<evidence type="ECO:0000313" key="2">
    <source>
        <dbReference type="EMBL" id="KRK80801.1"/>
    </source>
</evidence>
<evidence type="ECO:0000313" key="3">
    <source>
        <dbReference type="Proteomes" id="UP000051248"/>
    </source>
</evidence>
<accession>A0A0R1KJQ0</accession>
<dbReference type="InterPro" id="IPR002744">
    <property type="entry name" value="MIP18-like"/>
</dbReference>
<dbReference type="STRING" id="1423775.FD03_GL000934"/>
<dbReference type="Proteomes" id="UP000051248">
    <property type="component" value="Unassembled WGS sequence"/>
</dbReference>
<dbReference type="EMBL" id="AZDZ01000002">
    <property type="protein sequence ID" value="KRK80801.1"/>
    <property type="molecule type" value="Genomic_DNA"/>
</dbReference>
<keyword evidence="3" id="KW-1185">Reference proteome</keyword>
<dbReference type="InterPro" id="IPR052339">
    <property type="entry name" value="Fe-S_Maturation_MIP18"/>
</dbReference>
<dbReference type="RefSeq" id="WP_025024915.1">
    <property type="nucleotide sequence ID" value="NZ_AZDZ01000002.1"/>
</dbReference>
<dbReference type="eggNOG" id="COG2151">
    <property type="taxonomic scope" value="Bacteria"/>
</dbReference>
<dbReference type="Gene3D" id="3.30.300.130">
    <property type="entry name" value="Fe-S cluster assembly (FSCA)"/>
    <property type="match status" value="1"/>
</dbReference>
<dbReference type="PANTHER" id="PTHR42831">
    <property type="entry name" value="FE-S PROTEIN MATURATION AUXILIARY FACTOR YITW"/>
    <property type="match status" value="1"/>
</dbReference>
<dbReference type="AlphaFoldDB" id="A0A0R1KJQ0"/>
<evidence type="ECO:0000259" key="1">
    <source>
        <dbReference type="Pfam" id="PF01883"/>
    </source>
</evidence>
<gene>
    <name evidence="2" type="ORF">FD03_GL000934</name>
</gene>
<name>A0A0R1KJQ0_9LACO</name>
<dbReference type="Pfam" id="PF01883">
    <property type="entry name" value="FeS_assembly_P"/>
    <property type="match status" value="1"/>
</dbReference>
<dbReference type="PANTHER" id="PTHR42831:SF1">
    <property type="entry name" value="FE-S PROTEIN MATURATION AUXILIARY FACTOR YITW"/>
    <property type="match status" value="1"/>
</dbReference>
<protein>
    <recommendedName>
        <fullName evidence="1">MIP18 family-like domain-containing protein</fullName>
    </recommendedName>
</protein>
<sequence length="99" mass="11449">MDDKIMIIKNHLSEVIDPDMELDIINLGLIYDIELNQDICNIKMTMPTRSCQFGESITQNVIKAVEKIDFVSKCNLEMVWTPVWTKERMSKIARMTLGV</sequence>
<dbReference type="InterPro" id="IPR034904">
    <property type="entry name" value="FSCA_dom_sf"/>
</dbReference>
<feature type="domain" description="MIP18 family-like" evidence="1">
    <location>
        <begin position="8"/>
        <end position="69"/>
    </location>
</feature>
<dbReference type="OrthoDB" id="9805360at2"/>
<reference evidence="2 3" key="1">
    <citation type="journal article" date="2015" name="Genome Announc.">
        <title>Expanding the biotechnology potential of lactobacilli through comparative genomics of 213 strains and associated genera.</title>
        <authorList>
            <person name="Sun Z."/>
            <person name="Harris H.M."/>
            <person name="McCann A."/>
            <person name="Guo C."/>
            <person name="Argimon S."/>
            <person name="Zhang W."/>
            <person name="Yang X."/>
            <person name="Jeffery I.B."/>
            <person name="Cooney J.C."/>
            <person name="Kagawa T.F."/>
            <person name="Liu W."/>
            <person name="Song Y."/>
            <person name="Salvetti E."/>
            <person name="Wrobel A."/>
            <person name="Rasinkangas P."/>
            <person name="Parkhill J."/>
            <person name="Rea M.C."/>
            <person name="O'Sullivan O."/>
            <person name="Ritari J."/>
            <person name="Douillard F.P."/>
            <person name="Paul Ross R."/>
            <person name="Yang R."/>
            <person name="Briner A.E."/>
            <person name="Felis G.E."/>
            <person name="de Vos W.M."/>
            <person name="Barrangou R."/>
            <person name="Klaenhammer T.R."/>
            <person name="Caufield P.W."/>
            <person name="Cui Y."/>
            <person name="Zhang H."/>
            <person name="O'Toole P.W."/>
        </authorList>
    </citation>
    <scope>NUCLEOTIDE SEQUENCE [LARGE SCALE GENOMIC DNA]</scope>
    <source>
        <strain evidence="2 3">DSM 19682</strain>
    </source>
</reference>
<proteinExistence type="predicted"/>